<feature type="region of interest" description="Disordered" evidence="1">
    <location>
        <begin position="269"/>
        <end position="313"/>
    </location>
</feature>
<reference evidence="2" key="1">
    <citation type="submission" date="2021-01" db="EMBL/GenBank/DDBJ databases">
        <authorList>
            <person name="Corre E."/>
            <person name="Pelletier E."/>
            <person name="Niang G."/>
            <person name="Scheremetjew M."/>
            <person name="Finn R."/>
            <person name="Kale V."/>
            <person name="Holt S."/>
            <person name="Cochrane G."/>
            <person name="Meng A."/>
            <person name="Brown T."/>
            <person name="Cohen L."/>
        </authorList>
    </citation>
    <scope>NUCLEOTIDE SEQUENCE</scope>
    <source>
        <strain evidence="2">Clade-D-RCC1621</strain>
    </source>
</reference>
<sequence>MLLARIAAITAPPSRRREPPPSRCLARVGVLAPSRPSRSLVVAASDARTGDDSSSWLTDMIADAIEEESRAARRADDGTLCEPTAALDDVDDDDAVRAYAATEAHAGEDDDDIDAYTSPYAHGDVDERVEGAFVGAETSSTPVVGAAAVILIGFRPEEWPRVRVLVDELGGYDVPVIPARAEHAFATLEEVAAEREPDWEAPRGVGEGASRGGGFGAQRAVAFSGLDLGEVAVLVSALESQGLPRLAVIITNEDNLRKPLGEALAVALKNARRDARRRRSGSASSASVRERTDSTRAVTSTPSNPPAVEHHREEVIPELLEPTSGAGERSGAPPIEAHSALHDVEQRAAAAEVDDNNRQRERDGDERNGIMTKRALKELADRRGLSYEALLKQAREAGASLPDF</sequence>
<proteinExistence type="predicted"/>
<evidence type="ECO:0000256" key="1">
    <source>
        <dbReference type="SAM" id="MobiDB-lite"/>
    </source>
</evidence>
<protein>
    <submittedName>
        <fullName evidence="2">Uncharacterized protein</fullName>
    </submittedName>
</protein>
<dbReference type="AlphaFoldDB" id="A0A6U0E1Z5"/>
<evidence type="ECO:0000313" key="2">
    <source>
        <dbReference type="EMBL" id="CAD8812668.1"/>
    </source>
</evidence>
<accession>A0A6U0E1Z5</accession>
<feature type="region of interest" description="Disordered" evidence="1">
    <location>
        <begin position="344"/>
        <end position="369"/>
    </location>
</feature>
<organism evidence="2">
    <name type="scientific">Ostreococcus mediterraneus</name>
    <dbReference type="NCBI Taxonomy" id="1486918"/>
    <lineage>
        <taxon>Eukaryota</taxon>
        <taxon>Viridiplantae</taxon>
        <taxon>Chlorophyta</taxon>
        <taxon>Mamiellophyceae</taxon>
        <taxon>Mamiellales</taxon>
        <taxon>Bathycoccaceae</taxon>
        <taxon>Ostreococcus</taxon>
    </lineage>
</organism>
<name>A0A6U0E1Z5_9CHLO</name>
<dbReference type="EMBL" id="HBFO01005389">
    <property type="protein sequence ID" value="CAD8812668.1"/>
    <property type="molecule type" value="Transcribed_RNA"/>
</dbReference>
<gene>
    <name evidence="2" type="ORF">OMED0930_LOCUS3762</name>
</gene>
<feature type="compositionally biased region" description="Basic and acidic residues" evidence="1">
    <location>
        <begin position="355"/>
        <end position="368"/>
    </location>
</feature>